<gene>
    <name evidence="2" type="ORF">GCM10009737_34340</name>
</gene>
<dbReference type="EMBL" id="BAAAMY010000013">
    <property type="protein sequence ID" value="GAA1929613.1"/>
    <property type="molecule type" value="Genomic_DNA"/>
</dbReference>
<dbReference type="PANTHER" id="PTHR40765">
    <property type="entry name" value="ESX-2 SECRETION SYSTEM ATPASE ECCB2"/>
    <property type="match status" value="1"/>
</dbReference>
<keyword evidence="3" id="KW-1185">Reference proteome</keyword>
<proteinExistence type="predicted"/>
<feature type="transmembrane region" description="Helical" evidence="1">
    <location>
        <begin position="40"/>
        <end position="61"/>
    </location>
</feature>
<name>A0ABN2PUJ9_9ACTN</name>
<dbReference type="Gene3D" id="3.30.2390.20">
    <property type="entry name" value="Type VII secretion system EccB, repeat 1 domain"/>
    <property type="match status" value="1"/>
</dbReference>
<dbReference type="RefSeq" id="WP_344008917.1">
    <property type="nucleotide sequence ID" value="NZ_BAAAMY010000013.1"/>
</dbReference>
<organism evidence="2 3">
    <name type="scientific">Nocardioides lentus</name>
    <dbReference type="NCBI Taxonomy" id="338077"/>
    <lineage>
        <taxon>Bacteria</taxon>
        <taxon>Bacillati</taxon>
        <taxon>Actinomycetota</taxon>
        <taxon>Actinomycetes</taxon>
        <taxon>Propionibacteriales</taxon>
        <taxon>Nocardioidaceae</taxon>
        <taxon>Nocardioides</taxon>
    </lineage>
</organism>
<evidence type="ECO:0000256" key="1">
    <source>
        <dbReference type="SAM" id="Phobius"/>
    </source>
</evidence>
<dbReference type="InterPro" id="IPR044857">
    <property type="entry name" value="T7SS_EccB_R1"/>
</dbReference>
<evidence type="ECO:0000313" key="2">
    <source>
        <dbReference type="EMBL" id="GAA1929613.1"/>
    </source>
</evidence>
<evidence type="ECO:0000313" key="3">
    <source>
        <dbReference type="Proteomes" id="UP001501612"/>
    </source>
</evidence>
<keyword evidence="1" id="KW-1133">Transmembrane helix</keyword>
<evidence type="ECO:0008006" key="4">
    <source>
        <dbReference type="Google" id="ProtNLM"/>
    </source>
</evidence>
<keyword evidence="1" id="KW-0812">Transmembrane</keyword>
<keyword evidence="1" id="KW-0472">Membrane</keyword>
<dbReference type="PANTHER" id="PTHR40765:SF2">
    <property type="entry name" value="ESX-2 SECRETION SYSTEM ATPASE ECCB2"/>
    <property type="match status" value="1"/>
</dbReference>
<accession>A0ABN2PUJ9</accession>
<dbReference type="Pfam" id="PF05108">
    <property type="entry name" value="T7SS_ESX1_EccB"/>
    <property type="match status" value="1"/>
</dbReference>
<reference evidence="2 3" key="1">
    <citation type="journal article" date="2019" name="Int. J. Syst. Evol. Microbiol.">
        <title>The Global Catalogue of Microorganisms (GCM) 10K type strain sequencing project: providing services to taxonomists for standard genome sequencing and annotation.</title>
        <authorList>
            <consortium name="The Broad Institute Genomics Platform"/>
            <consortium name="The Broad Institute Genome Sequencing Center for Infectious Disease"/>
            <person name="Wu L."/>
            <person name="Ma J."/>
        </authorList>
    </citation>
    <scope>NUCLEOTIDE SEQUENCE [LARGE SCALE GENOMIC DNA]</scope>
    <source>
        <strain evidence="2 3">JCM 14046</strain>
    </source>
</reference>
<dbReference type="InterPro" id="IPR007795">
    <property type="entry name" value="T7SS_EccB"/>
</dbReference>
<dbReference type="Proteomes" id="UP001501612">
    <property type="component" value="Unassembled WGS sequence"/>
</dbReference>
<sequence length="469" mass="48350">MSTKKDLVEAHAFSRRRLVTAFVSGAPGGREVEPSRPGRTIVGGVALGVLVLAGGAIAGVFSSRPPDGWLDPGLVVAEGSLYAITTESDEPELRPVDPISGRLIFGADTEPSSVSEEDIAQQRLGEDIGILGAPSYLPTTDQLIDEGWTACTEEGQGIALSILETPPASPVDDGALVVTTGPNAGRWLVASGDVEGQAGVPQAFRYRLPRGDGQADAILSSLGLPAAQDDAAVVSEQWLNLWPAGPDVERQAFRTGDGPVEGSGDWFGTGEAAEAGDLVTADDGAYLVTTDGPYQLDPFEQAAYEAVADPGATTLDGDQLQTGLTSDVTPDGWPDEVPTAVEDDSLCAQLVPRVEDTPTVLVAGGLDEDVDLADLPEDEIATDVEPGGGAVVVSGAFGSAQGAPAYVVDAKGVRYQLDGADAIGNLGYGEHEARVVPDSWIGLLRCGVVLSRDAALRNPADESPDPSSC</sequence>
<protein>
    <recommendedName>
        <fullName evidence="4">Type VII secretion protein EccB</fullName>
    </recommendedName>
</protein>
<comment type="caution">
    <text evidence="2">The sequence shown here is derived from an EMBL/GenBank/DDBJ whole genome shotgun (WGS) entry which is preliminary data.</text>
</comment>